<dbReference type="AlphaFoldDB" id="A0AAD8DHV4"/>
<protein>
    <submittedName>
        <fullName evidence="1">Aryl hydrocarbon receptor nuclear translocator-like protein 2 isoform X1</fullName>
    </submittedName>
</protein>
<organism evidence="1 2">
    <name type="scientific">Acipenser oxyrinchus oxyrinchus</name>
    <dbReference type="NCBI Taxonomy" id="40147"/>
    <lineage>
        <taxon>Eukaryota</taxon>
        <taxon>Metazoa</taxon>
        <taxon>Chordata</taxon>
        <taxon>Craniata</taxon>
        <taxon>Vertebrata</taxon>
        <taxon>Euteleostomi</taxon>
        <taxon>Actinopterygii</taxon>
        <taxon>Chondrostei</taxon>
        <taxon>Acipenseriformes</taxon>
        <taxon>Acipenseridae</taxon>
        <taxon>Acipenser</taxon>
    </lineage>
</organism>
<dbReference type="EMBL" id="JAGXEW010000008">
    <property type="protein sequence ID" value="KAK1168894.1"/>
    <property type="molecule type" value="Genomic_DNA"/>
</dbReference>
<evidence type="ECO:0000313" key="2">
    <source>
        <dbReference type="Proteomes" id="UP001230051"/>
    </source>
</evidence>
<keyword evidence="1" id="KW-0675">Receptor</keyword>
<comment type="caution">
    <text evidence="1">The sequence shown here is derived from an EMBL/GenBank/DDBJ whole genome shotgun (WGS) entry which is preliminary data.</text>
</comment>
<sequence length="133" mass="13825">MISAGSIGSQNANELLDFNRFNSSPSSGTAGPCTPFQVKSQLTLAQTSINVPNGEAADPVLTTELSQESQGASFPVSEELMNAHSQLDLDMVVGPGFGNLGNDEAAMALIMSLFETEGELGEAVGFSEAPWSL</sequence>
<reference evidence="1" key="1">
    <citation type="submission" date="2022-02" db="EMBL/GenBank/DDBJ databases">
        <title>Atlantic sturgeon de novo genome assembly.</title>
        <authorList>
            <person name="Stock M."/>
            <person name="Klopp C."/>
            <person name="Guiguen Y."/>
            <person name="Cabau C."/>
            <person name="Parinello H."/>
            <person name="Santidrian Yebra-Pimentel E."/>
            <person name="Kuhl H."/>
            <person name="Dirks R.P."/>
            <person name="Guessner J."/>
            <person name="Wuertz S."/>
            <person name="Du K."/>
            <person name="Schartl M."/>
        </authorList>
    </citation>
    <scope>NUCLEOTIDE SEQUENCE</scope>
    <source>
        <strain evidence="1">STURGEONOMICS-FGT-2020</strain>
        <tissue evidence="1">Whole blood</tissue>
    </source>
</reference>
<keyword evidence="2" id="KW-1185">Reference proteome</keyword>
<proteinExistence type="predicted"/>
<dbReference type="Proteomes" id="UP001230051">
    <property type="component" value="Unassembled WGS sequence"/>
</dbReference>
<name>A0AAD8DHV4_ACIOX</name>
<accession>A0AAD8DHV4</accession>
<gene>
    <name evidence="1" type="primary">ARNTL2</name>
    <name evidence="1" type="ORF">AOXY_G9785</name>
</gene>
<evidence type="ECO:0000313" key="1">
    <source>
        <dbReference type="EMBL" id="KAK1168894.1"/>
    </source>
</evidence>